<evidence type="ECO:0000259" key="2">
    <source>
        <dbReference type="Pfam" id="PF00156"/>
    </source>
</evidence>
<dbReference type="EMBL" id="BIFR01000001">
    <property type="protein sequence ID" value="GCE13246.1"/>
    <property type="molecule type" value="Genomic_DNA"/>
</dbReference>
<gene>
    <name evidence="3" type="ORF">KTT_31050</name>
</gene>
<organism evidence="3 4">
    <name type="scientific">Tengunoibacter tsumagoiensis</name>
    <dbReference type="NCBI Taxonomy" id="2014871"/>
    <lineage>
        <taxon>Bacteria</taxon>
        <taxon>Bacillati</taxon>
        <taxon>Chloroflexota</taxon>
        <taxon>Ktedonobacteria</taxon>
        <taxon>Ktedonobacterales</taxon>
        <taxon>Dictyobacteraceae</taxon>
        <taxon>Tengunoibacter</taxon>
    </lineage>
</organism>
<dbReference type="Gene3D" id="3.40.50.2020">
    <property type="match status" value="1"/>
</dbReference>
<evidence type="ECO:0000256" key="1">
    <source>
        <dbReference type="ARBA" id="ARBA00008007"/>
    </source>
</evidence>
<dbReference type="InterPro" id="IPR000836">
    <property type="entry name" value="PRTase_dom"/>
</dbReference>
<name>A0A402A2G4_9CHLR</name>
<comment type="caution">
    <text evidence="3">The sequence shown here is derived from an EMBL/GenBank/DDBJ whole genome shotgun (WGS) entry which is preliminary data.</text>
</comment>
<dbReference type="InterPro" id="IPR051910">
    <property type="entry name" value="ComF/GntX_DNA_util-trans"/>
</dbReference>
<feature type="domain" description="Phosphoribosyltransferase" evidence="2">
    <location>
        <begin position="91"/>
        <end position="150"/>
    </location>
</feature>
<protein>
    <recommendedName>
        <fullName evidence="2">Phosphoribosyltransferase domain-containing protein</fullName>
    </recommendedName>
</protein>
<evidence type="ECO:0000313" key="3">
    <source>
        <dbReference type="EMBL" id="GCE13246.1"/>
    </source>
</evidence>
<accession>A0A402A2G4</accession>
<dbReference type="PANTHER" id="PTHR47505">
    <property type="entry name" value="DNA UTILIZATION PROTEIN YHGH"/>
    <property type="match status" value="1"/>
</dbReference>
<reference evidence="4" key="1">
    <citation type="submission" date="2018-12" db="EMBL/GenBank/DDBJ databases">
        <title>Tengunoibacter tsumagoiensis gen. nov., sp. nov., Dictyobacter kobayashii sp. nov., D. alpinus sp. nov., and D. joshuensis sp. nov. and description of Dictyobacteraceae fam. nov. within the order Ktedonobacterales isolated from Tengu-no-mugimeshi.</title>
        <authorList>
            <person name="Wang C.M."/>
            <person name="Zheng Y."/>
            <person name="Sakai Y."/>
            <person name="Toyoda A."/>
            <person name="Minakuchi Y."/>
            <person name="Abe K."/>
            <person name="Yokota A."/>
            <person name="Yabe S."/>
        </authorList>
    </citation>
    <scope>NUCLEOTIDE SEQUENCE [LARGE SCALE GENOMIC DNA]</scope>
    <source>
        <strain evidence="4">Uno3</strain>
    </source>
</reference>
<dbReference type="InterPro" id="IPR029057">
    <property type="entry name" value="PRTase-like"/>
</dbReference>
<dbReference type="Proteomes" id="UP000287352">
    <property type="component" value="Unassembled WGS sequence"/>
</dbReference>
<keyword evidence="4" id="KW-1185">Reference proteome</keyword>
<dbReference type="SUPFAM" id="SSF53271">
    <property type="entry name" value="PRTase-like"/>
    <property type="match status" value="1"/>
</dbReference>
<evidence type="ECO:0000313" key="4">
    <source>
        <dbReference type="Proteomes" id="UP000287352"/>
    </source>
</evidence>
<dbReference type="AlphaFoldDB" id="A0A402A2G4"/>
<dbReference type="Pfam" id="PF00156">
    <property type="entry name" value="Pribosyltran"/>
    <property type="match status" value="1"/>
</dbReference>
<sequence>MRRCIHALKYNRQRSLSQPLGHLLYQTYQQRCIQADILIPVPLYPQREKQRGYNQALLLAEYCALFLQLPLQPQLLRRIRPTEAQVNLSGAERRVNVQGAFQASADASAHLLGKRVLLIDDVCTTGATLEACAKPLWLSGALEVNALVLASPH</sequence>
<comment type="similarity">
    <text evidence="1">Belongs to the ComF/GntX family.</text>
</comment>
<proteinExistence type="inferred from homology"/>
<dbReference type="CDD" id="cd06223">
    <property type="entry name" value="PRTases_typeI"/>
    <property type="match status" value="1"/>
</dbReference>
<dbReference type="PANTHER" id="PTHR47505:SF1">
    <property type="entry name" value="DNA UTILIZATION PROTEIN YHGH"/>
    <property type="match status" value="1"/>
</dbReference>